<evidence type="ECO:0000259" key="1">
    <source>
        <dbReference type="Pfam" id="PF03061"/>
    </source>
</evidence>
<name>A0A0F6SE82_9BACT</name>
<protein>
    <recommendedName>
        <fullName evidence="1">Thioesterase domain-containing protein</fullName>
    </recommendedName>
</protein>
<gene>
    <name evidence="2" type="ORF">DB32_001888</name>
</gene>
<dbReference type="PANTHER" id="PTHR43240:SF3">
    <property type="entry name" value="THIOESTERASE DOMAIN-CONTAINING PROTEIN"/>
    <property type="match status" value="1"/>
</dbReference>
<feature type="domain" description="Thioesterase" evidence="1">
    <location>
        <begin position="62"/>
        <end position="134"/>
    </location>
</feature>
<dbReference type="EMBL" id="CP011125">
    <property type="protein sequence ID" value="AKF04739.1"/>
    <property type="molecule type" value="Genomic_DNA"/>
</dbReference>
<proteinExistence type="predicted"/>
<dbReference type="AlphaFoldDB" id="A0A0F6SE82"/>
<keyword evidence="3" id="KW-1185">Reference proteome</keyword>
<dbReference type="Proteomes" id="UP000034883">
    <property type="component" value="Chromosome"/>
</dbReference>
<dbReference type="OrthoDB" id="9813158at2"/>
<dbReference type="RefSeq" id="WP_053232049.1">
    <property type="nucleotide sequence ID" value="NZ_CP011125.1"/>
</dbReference>
<organism evidence="2 3">
    <name type="scientific">Sandaracinus amylolyticus</name>
    <dbReference type="NCBI Taxonomy" id="927083"/>
    <lineage>
        <taxon>Bacteria</taxon>
        <taxon>Pseudomonadati</taxon>
        <taxon>Myxococcota</taxon>
        <taxon>Polyangia</taxon>
        <taxon>Polyangiales</taxon>
        <taxon>Sandaracinaceae</taxon>
        <taxon>Sandaracinus</taxon>
    </lineage>
</organism>
<evidence type="ECO:0000313" key="3">
    <source>
        <dbReference type="Proteomes" id="UP000034883"/>
    </source>
</evidence>
<dbReference type="KEGG" id="samy:DB32_001888"/>
<dbReference type="GO" id="GO:0016790">
    <property type="term" value="F:thiolester hydrolase activity"/>
    <property type="evidence" value="ECO:0007669"/>
    <property type="project" value="UniProtKB-ARBA"/>
</dbReference>
<dbReference type="CDD" id="cd03443">
    <property type="entry name" value="PaaI_thioesterase"/>
    <property type="match status" value="1"/>
</dbReference>
<evidence type="ECO:0000313" key="2">
    <source>
        <dbReference type="EMBL" id="AKF04739.1"/>
    </source>
</evidence>
<dbReference type="InterPro" id="IPR006683">
    <property type="entry name" value="Thioestr_dom"/>
</dbReference>
<dbReference type="InterPro" id="IPR029069">
    <property type="entry name" value="HotDog_dom_sf"/>
</dbReference>
<dbReference type="PANTHER" id="PTHR43240">
    <property type="entry name" value="1,4-DIHYDROXY-2-NAPHTHOYL-COA THIOESTERASE 1"/>
    <property type="match status" value="1"/>
</dbReference>
<dbReference type="STRING" id="927083.DB32_001888"/>
<dbReference type="Pfam" id="PF03061">
    <property type="entry name" value="4HBT"/>
    <property type="match status" value="1"/>
</dbReference>
<sequence length="155" mass="16802">MTPAALEGLLQRAREARDPSVLVAAIPYAQFLGLGLEPDGDGVRGRLRYDESLIGDATIPALHGGTIAALLESTAILDVLWRAEDEIVLPRTITFTIDYLRSGRPVDTLCRASIVRQGKRVVVVDVRAFQDDDESRPIATAVVHLLVARDTSDAD</sequence>
<reference evidence="2 3" key="1">
    <citation type="submission" date="2015-03" db="EMBL/GenBank/DDBJ databases">
        <title>Genome assembly of Sandaracinus amylolyticus DSM 53668.</title>
        <authorList>
            <person name="Sharma G."/>
            <person name="Subramanian S."/>
        </authorList>
    </citation>
    <scope>NUCLEOTIDE SEQUENCE [LARGE SCALE GENOMIC DNA]</scope>
    <source>
        <strain evidence="2 3">DSM 53668</strain>
    </source>
</reference>
<dbReference type="SUPFAM" id="SSF54637">
    <property type="entry name" value="Thioesterase/thiol ester dehydrase-isomerase"/>
    <property type="match status" value="1"/>
</dbReference>
<accession>A0A0F6SE82</accession>
<dbReference type="Gene3D" id="3.10.129.10">
    <property type="entry name" value="Hotdog Thioesterase"/>
    <property type="match status" value="1"/>
</dbReference>